<organism evidence="3 4">
    <name type="scientific">Eimeria maxima</name>
    <name type="common">Coccidian parasite</name>
    <dbReference type="NCBI Taxonomy" id="5804"/>
    <lineage>
        <taxon>Eukaryota</taxon>
        <taxon>Sar</taxon>
        <taxon>Alveolata</taxon>
        <taxon>Apicomplexa</taxon>
        <taxon>Conoidasida</taxon>
        <taxon>Coccidia</taxon>
        <taxon>Eucoccidiorida</taxon>
        <taxon>Eimeriorina</taxon>
        <taxon>Eimeriidae</taxon>
        <taxon>Eimeria</taxon>
    </lineage>
</organism>
<feature type="compositionally biased region" description="Polar residues" evidence="1">
    <location>
        <begin position="433"/>
        <end position="446"/>
    </location>
</feature>
<reference evidence="3" key="1">
    <citation type="submission" date="2013-10" db="EMBL/GenBank/DDBJ databases">
        <title>Genomic analysis of the causative agents of coccidiosis in chickens.</title>
        <authorList>
            <person name="Reid A.J."/>
            <person name="Blake D."/>
            <person name="Billington K."/>
            <person name="Browne H."/>
            <person name="Dunn M."/>
            <person name="Hung S."/>
            <person name="Kawahara F."/>
            <person name="Miranda-Saavedra D."/>
            <person name="Mourier T."/>
            <person name="Nagra H."/>
            <person name="Otto T.D."/>
            <person name="Rawlings N."/>
            <person name="Sanchez A."/>
            <person name="Sanders M."/>
            <person name="Subramaniam C."/>
            <person name="Tay Y."/>
            <person name="Dear P."/>
            <person name="Doerig C."/>
            <person name="Gruber A."/>
            <person name="Parkinson J."/>
            <person name="Shirley M."/>
            <person name="Wan K.L."/>
            <person name="Berriman M."/>
            <person name="Tomley F."/>
            <person name="Pain A."/>
        </authorList>
    </citation>
    <scope>NUCLEOTIDE SEQUENCE [LARGE SCALE GENOMIC DNA]</scope>
    <source>
        <strain evidence="3">Weybridge</strain>
    </source>
</reference>
<feature type="region of interest" description="Disordered" evidence="1">
    <location>
        <begin position="428"/>
        <end position="504"/>
    </location>
</feature>
<keyword evidence="2" id="KW-0732">Signal</keyword>
<dbReference type="Proteomes" id="UP000030763">
    <property type="component" value="Unassembled WGS sequence"/>
</dbReference>
<name>U6MEX7_EIMMA</name>
<feature type="signal peptide" evidence="2">
    <location>
        <begin position="1"/>
        <end position="23"/>
    </location>
</feature>
<dbReference type="RefSeq" id="XP_013336875.1">
    <property type="nucleotide sequence ID" value="XM_013481421.1"/>
</dbReference>
<evidence type="ECO:0000313" key="3">
    <source>
        <dbReference type="EMBL" id="CDJ60225.1"/>
    </source>
</evidence>
<dbReference type="VEuPathDB" id="ToxoDB:EMWEY_00005850"/>
<feature type="compositionally biased region" description="Polar residues" evidence="1">
    <location>
        <begin position="323"/>
        <end position="332"/>
    </location>
</feature>
<feature type="compositionally biased region" description="Low complexity" evidence="1">
    <location>
        <begin position="487"/>
        <end position="502"/>
    </location>
</feature>
<dbReference type="OMA" id="MMDANAY"/>
<feature type="region of interest" description="Disordered" evidence="1">
    <location>
        <begin position="226"/>
        <end position="359"/>
    </location>
</feature>
<evidence type="ECO:0000313" key="4">
    <source>
        <dbReference type="Proteomes" id="UP000030763"/>
    </source>
</evidence>
<sequence length="547" mass="58554">MKVFHSFTIGSVWMALFLSHGEASYLRPEEDDNGTSSTDNFHLQISSDSPVRTTVDTLDCVLGESEKALERNRQINSEAGNVEMMDANAYVAREALATIPKENDQAEVSKMEHELELLKEAESSAKATKAVRLQQQNLKSRDEVSALIQYPILGFSLPTSVNPIEYLTKYSANAAVLPSSGSQSGPAGGLSALHHRGKGAGRTSSQLGRDSIEIFGDGAARKGLKGKCAGGQGKKLHHKKNGGGPCKGECNDEGNVNDEKAEQRVQRKNSSGAKVTEYIEEAAVSPLHNGEESTVLSDSPNDVGLSEDTFDGSMEGPDEGEVTSASAVSVNTGERDDDDDNGDDGSSDSAKLNCNKRASAEETGNNMIDSAEGECESCENQVVETQGVQKSFYQDKPHWVAGTSQTGQRYNRDIHTAIETARLRFAGAKSAAAPSNSADTKDSGSQPARADSTDAQKREVGNSEPARGMNSKATVRRQTATDELGITEETSAAREGAAGAKASLEDEHKLVTAAEEAQQAQNGLKLCEHGSFLSCHREQIRRRQREL</sequence>
<protein>
    <submittedName>
        <fullName evidence="3">Uncharacterized protein</fullName>
    </submittedName>
</protein>
<feature type="compositionally biased region" description="Basic and acidic residues" evidence="1">
    <location>
        <begin position="451"/>
        <end position="461"/>
    </location>
</feature>
<dbReference type="OrthoDB" id="10615364at2759"/>
<proteinExistence type="predicted"/>
<evidence type="ECO:0000256" key="1">
    <source>
        <dbReference type="SAM" id="MobiDB-lite"/>
    </source>
</evidence>
<accession>U6MEX7</accession>
<dbReference type="EMBL" id="HG721552">
    <property type="protein sequence ID" value="CDJ60225.1"/>
    <property type="molecule type" value="Genomic_DNA"/>
</dbReference>
<reference evidence="3" key="2">
    <citation type="submission" date="2013-10" db="EMBL/GenBank/DDBJ databases">
        <authorList>
            <person name="Aslett M."/>
        </authorList>
    </citation>
    <scope>NUCLEOTIDE SEQUENCE [LARGE SCALE GENOMIC DNA]</scope>
    <source>
        <strain evidence="3">Weybridge</strain>
    </source>
</reference>
<feature type="region of interest" description="Disordered" evidence="1">
    <location>
        <begin position="178"/>
        <end position="207"/>
    </location>
</feature>
<keyword evidence="4" id="KW-1185">Reference proteome</keyword>
<dbReference type="AlphaFoldDB" id="U6MEX7"/>
<evidence type="ECO:0000256" key="2">
    <source>
        <dbReference type="SAM" id="SignalP"/>
    </source>
</evidence>
<gene>
    <name evidence="3" type="ORF">EMWEY_00005850</name>
</gene>
<feature type="compositionally biased region" description="Acidic residues" evidence="1">
    <location>
        <begin position="335"/>
        <end position="346"/>
    </location>
</feature>
<dbReference type="GeneID" id="25334571"/>
<feature type="chain" id="PRO_5004673653" evidence="2">
    <location>
        <begin position="24"/>
        <end position="547"/>
    </location>
</feature>
<feature type="compositionally biased region" description="Low complexity" evidence="1">
    <location>
        <begin position="178"/>
        <end position="192"/>
    </location>
</feature>